<proteinExistence type="predicted"/>
<accession>A0ABV5QAL4</accession>
<dbReference type="Proteomes" id="UP001589646">
    <property type="component" value="Unassembled WGS sequence"/>
</dbReference>
<evidence type="ECO:0000313" key="2">
    <source>
        <dbReference type="Proteomes" id="UP001589646"/>
    </source>
</evidence>
<evidence type="ECO:0000313" key="1">
    <source>
        <dbReference type="EMBL" id="MFB9532526.1"/>
    </source>
</evidence>
<organism evidence="1 2">
    <name type="scientific">Nonomuraea roseola</name>
    <dbReference type="NCBI Taxonomy" id="46179"/>
    <lineage>
        <taxon>Bacteria</taxon>
        <taxon>Bacillati</taxon>
        <taxon>Actinomycetota</taxon>
        <taxon>Actinomycetes</taxon>
        <taxon>Streptosporangiales</taxon>
        <taxon>Streptosporangiaceae</taxon>
        <taxon>Nonomuraea</taxon>
    </lineage>
</organism>
<sequence length="70" mass="7611">MLVPVVRVGGRRRRSSSEIEPFVRPGLLIGQKLHRHAADGIASRPAHAIFGRSPAARAITVLASKIVLHR</sequence>
<protein>
    <submittedName>
        <fullName evidence="1">Uncharacterized protein</fullName>
    </submittedName>
</protein>
<dbReference type="EMBL" id="JBHMCE010000014">
    <property type="protein sequence ID" value="MFB9532526.1"/>
    <property type="molecule type" value="Genomic_DNA"/>
</dbReference>
<gene>
    <name evidence="1" type="ORF">ACFFRN_38460</name>
</gene>
<comment type="caution">
    <text evidence="1">The sequence shown here is derived from an EMBL/GenBank/DDBJ whole genome shotgun (WGS) entry which is preliminary data.</text>
</comment>
<reference evidence="1 2" key="1">
    <citation type="submission" date="2024-09" db="EMBL/GenBank/DDBJ databases">
        <authorList>
            <person name="Sun Q."/>
            <person name="Mori K."/>
        </authorList>
    </citation>
    <scope>NUCLEOTIDE SEQUENCE [LARGE SCALE GENOMIC DNA]</scope>
    <source>
        <strain evidence="1 2">JCM 3323</strain>
    </source>
</reference>
<dbReference type="RefSeq" id="WP_346117457.1">
    <property type="nucleotide sequence ID" value="NZ_BAAAXC010000005.1"/>
</dbReference>
<keyword evidence="2" id="KW-1185">Reference proteome</keyword>
<name>A0ABV5QAL4_9ACTN</name>